<dbReference type="Proteomes" id="UP000324800">
    <property type="component" value="Unassembled WGS sequence"/>
</dbReference>
<dbReference type="AlphaFoldDB" id="A0A5J4THI4"/>
<protein>
    <submittedName>
        <fullName evidence="1">Uncharacterized protein</fullName>
    </submittedName>
</protein>
<dbReference type="EMBL" id="SNRW01031771">
    <property type="protein sequence ID" value="KAA6357200.1"/>
    <property type="molecule type" value="Genomic_DNA"/>
</dbReference>
<evidence type="ECO:0000313" key="2">
    <source>
        <dbReference type="Proteomes" id="UP000324800"/>
    </source>
</evidence>
<accession>A0A5J4THI4</accession>
<feature type="non-terminal residue" evidence="1">
    <location>
        <position position="198"/>
    </location>
</feature>
<evidence type="ECO:0000313" key="1">
    <source>
        <dbReference type="EMBL" id="KAA6357200.1"/>
    </source>
</evidence>
<name>A0A5J4THI4_9EUKA</name>
<comment type="caution">
    <text evidence="1">The sequence shown here is derived from an EMBL/GenBank/DDBJ whole genome shotgun (WGS) entry which is preliminary data.</text>
</comment>
<sequence>MTITELVSNSPLTNLNKICRPQLGHYKPKYVSFATLNQSQQYQQSPDKCDPQNAYERMMRELRKLRTHCQSNFNNKCYNMRSSIPLKTRRVFDEIAWIGANTMFPMSATPQAVPVVGRRYAIVILNTLSAVTQSPAVVIYQIARVDIDEFVGKTFKIFKAPLLSVRDGQRERESRLRDFKYGITTEVILSKKSKEMFK</sequence>
<gene>
    <name evidence="1" type="ORF">EZS28_047272</name>
</gene>
<reference evidence="1 2" key="1">
    <citation type="submission" date="2019-03" db="EMBL/GenBank/DDBJ databases">
        <title>Single cell metagenomics reveals metabolic interactions within the superorganism composed of flagellate Streblomastix strix and complex community of Bacteroidetes bacteria on its surface.</title>
        <authorList>
            <person name="Treitli S.C."/>
            <person name="Kolisko M."/>
            <person name="Husnik F."/>
            <person name="Keeling P."/>
            <person name="Hampl V."/>
        </authorList>
    </citation>
    <scope>NUCLEOTIDE SEQUENCE [LARGE SCALE GENOMIC DNA]</scope>
    <source>
        <strain evidence="1">ST1C</strain>
    </source>
</reference>
<organism evidence="1 2">
    <name type="scientific">Streblomastix strix</name>
    <dbReference type="NCBI Taxonomy" id="222440"/>
    <lineage>
        <taxon>Eukaryota</taxon>
        <taxon>Metamonada</taxon>
        <taxon>Preaxostyla</taxon>
        <taxon>Oxymonadida</taxon>
        <taxon>Streblomastigidae</taxon>
        <taxon>Streblomastix</taxon>
    </lineage>
</organism>
<proteinExistence type="predicted"/>